<dbReference type="Gene3D" id="3.50.50.60">
    <property type="entry name" value="FAD/NAD(P)-binding domain"/>
    <property type="match status" value="1"/>
</dbReference>
<evidence type="ECO:0000259" key="2">
    <source>
        <dbReference type="Pfam" id="PF01593"/>
    </source>
</evidence>
<dbReference type="Pfam" id="PF01593">
    <property type="entry name" value="Amino_oxidase"/>
    <property type="match status" value="1"/>
</dbReference>
<evidence type="ECO:0000313" key="3">
    <source>
        <dbReference type="EMBL" id="SDC90775.1"/>
    </source>
</evidence>
<name>A0A1G6QGJ8_9ACTN</name>
<sequence length="566" mass="62928">MTSAIPVATHEPGEERPARPLTMFGPDFPFAYDDWLAHPAGLGEVPESEHGTEVAVIGGGLSGIVTAHELMKLGLRPVVYEAHEIGGRLRSTPFEGHPGVVAEMGAMRFPPSSTSFFSYVRQLGLRTTRFPNPLDVATPSTVVDLKGETHYAQTLDDLPPLYREVADAWHDTLAHGARLAEMQTAIRDRDVKTIKAIWDELVEQLDDTTFYGFLAASPAFRSFRHREVFGQVGFGTGGWDTDYPNSMLEILRVVYTAADDDHLSIVGGSQQLPVGLWRHAVEEPVHWPAGTSLASLHAGGRPLPGVTRLHRTAPNCLTVTDSAGGIRTFRAAVFTAQSWNLLSRIACDESLFPIDHWTAIERTHYMGSTKLFCLVDRPFWKDVDPRTGRHRMSMTLSDRMTRGTYLLDQGEGKPGLICLSYTWADDSLKWLPLSATERMEVMLASLREIYPDVDLRRHVIASPVTVSWESERDFMGAFKANLPGHYRYQRRLFTHFKQDDLPEQYRGLFLAGDDISWTAGWAEGAVQTALNAVWGVVHHLGGRSHPDNPGPGDLFDELAPVRLPED</sequence>
<dbReference type="AlphaFoldDB" id="A0A1G6QGJ8"/>
<dbReference type="InterPro" id="IPR036188">
    <property type="entry name" value="FAD/NAD-bd_sf"/>
</dbReference>
<dbReference type="GO" id="GO:0009063">
    <property type="term" value="P:amino acid catabolic process"/>
    <property type="evidence" value="ECO:0007669"/>
    <property type="project" value="TreeGrafter"/>
</dbReference>
<dbReference type="SUPFAM" id="SSF54373">
    <property type="entry name" value="FAD-linked reductases, C-terminal domain"/>
    <property type="match status" value="1"/>
</dbReference>
<dbReference type="GO" id="GO:0001716">
    <property type="term" value="F:L-amino-acid oxidase activity"/>
    <property type="evidence" value="ECO:0007669"/>
    <property type="project" value="TreeGrafter"/>
</dbReference>
<protein>
    <submittedName>
        <fullName evidence="3">Tryptophan 2-monooxygenase</fullName>
    </submittedName>
</protein>
<feature type="region of interest" description="Disordered" evidence="1">
    <location>
        <begin position="1"/>
        <end position="20"/>
    </location>
</feature>
<dbReference type="STRING" id="1190417.SAMN05660690_2869"/>
<keyword evidence="3" id="KW-0503">Monooxygenase</keyword>
<dbReference type="EMBL" id="FMZF01000004">
    <property type="protein sequence ID" value="SDC90775.1"/>
    <property type="molecule type" value="Genomic_DNA"/>
</dbReference>
<accession>A0A1G6QGJ8</accession>
<dbReference type="Proteomes" id="UP000199416">
    <property type="component" value="Unassembled WGS sequence"/>
</dbReference>
<dbReference type="PANTHER" id="PTHR10742:SF342">
    <property type="entry name" value="AMINE OXIDASE"/>
    <property type="match status" value="1"/>
</dbReference>
<dbReference type="GO" id="GO:0004497">
    <property type="term" value="F:monooxygenase activity"/>
    <property type="evidence" value="ECO:0007669"/>
    <property type="project" value="UniProtKB-KW"/>
</dbReference>
<dbReference type="InterPro" id="IPR002937">
    <property type="entry name" value="Amino_oxidase"/>
</dbReference>
<proteinExistence type="predicted"/>
<dbReference type="SUPFAM" id="SSF51905">
    <property type="entry name" value="FAD/NAD(P)-binding domain"/>
    <property type="match status" value="1"/>
</dbReference>
<dbReference type="RefSeq" id="WP_091366660.1">
    <property type="nucleotide sequence ID" value="NZ_FMZF01000004.1"/>
</dbReference>
<reference evidence="4" key="1">
    <citation type="submission" date="2016-10" db="EMBL/GenBank/DDBJ databases">
        <authorList>
            <person name="Varghese N."/>
            <person name="Submissions S."/>
        </authorList>
    </citation>
    <scope>NUCLEOTIDE SEQUENCE [LARGE SCALE GENOMIC DNA]</scope>
    <source>
        <strain evidence="4">DSM 45421</strain>
    </source>
</reference>
<dbReference type="Gene3D" id="1.10.405.40">
    <property type="match status" value="1"/>
</dbReference>
<keyword evidence="4" id="KW-1185">Reference proteome</keyword>
<organism evidence="3 4">
    <name type="scientific">Geodermatophilus telluris</name>
    <dbReference type="NCBI Taxonomy" id="1190417"/>
    <lineage>
        <taxon>Bacteria</taxon>
        <taxon>Bacillati</taxon>
        <taxon>Actinomycetota</taxon>
        <taxon>Actinomycetes</taxon>
        <taxon>Geodermatophilales</taxon>
        <taxon>Geodermatophilaceae</taxon>
        <taxon>Geodermatophilus</taxon>
    </lineage>
</organism>
<feature type="domain" description="Amine oxidase" evidence="2">
    <location>
        <begin position="61"/>
        <end position="534"/>
    </location>
</feature>
<dbReference type="PANTHER" id="PTHR10742">
    <property type="entry name" value="FLAVIN MONOAMINE OXIDASE"/>
    <property type="match status" value="1"/>
</dbReference>
<dbReference type="OrthoDB" id="8845488at2"/>
<keyword evidence="3" id="KW-0560">Oxidoreductase</keyword>
<evidence type="ECO:0000256" key="1">
    <source>
        <dbReference type="SAM" id="MobiDB-lite"/>
    </source>
</evidence>
<dbReference type="InterPro" id="IPR050281">
    <property type="entry name" value="Flavin_monoamine_oxidase"/>
</dbReference>
<dbReference type="Gene3D" id="3.90.660.10">
    <property type="match status" value="1"/>
</dbReference>
<gene>
    <name evidence="3" type="ORF">SAMN05660690_2869</name>
</gene>
<evidence type="ECO:0000313" key="4">
    <source>
        <dbReference type="Proteomes" id="UP000199416"/>
    </source>
</evidence>